<keyword evidence="2" id="KW-1185">Reference proteome</keyword>
<dbReference type="EMBL" id="CAJJDN010000062">
    <property type="protein sequence ID" value="CAD8094629.1"/>
    <property type="molecule type" value="Genomic_DNA"/>
</dbReference>
<proteinExistence type="predicted"/>
<dbReference type="Proteomes" id="UP000692954">
    <property type="component" value="Unassembled WGS sequence"/>
</dbReference>
<evidence type="ECO:0000313" key="1">
    <source>
        <dbReference type="EMBL" id="CAD8094629.1"/>
    </source>
</evidence>
<gene>
    <name evidence="1" type="ORF">PSON_ATCC_30995.1.T0620299</name>
</gene>
<sequence>MVFQKACSNSIINFIAVPSFIATSFCKTSSLSHKKTQIINIEISELGISLEPHFDQTVIRIQKNDYFSQLGLPYK</sequence>
<protein>
    <submittedName>
        <fullName evidence="1">Uncharacterized protein</fullName>
    </submittedName>
</protein>
<reference evidence="1" key="1">
    <citation type="submission" date="2021-01" db="EMBL/GenBank/DDBJ databases">
        <authorList>
            <consortium name="Genoscope - CEA"/>
            <person name="William W."/>
        </authorList>
    </citation>
    <scope>NUCLEOTIDE SEQUENCE</scope>
</reference>
<dbReference type="AlphaFoldDB" id="A0A8S1NT71"/>
<accession>A0A8S1NT71</accession>
<comment type="caution">
    <text evidence="1">The sequence shown here is derived from an EMBL/GenBank/DDBJ whole genome shotgun (WGS) entry which is preliminary data.</text>
</comment>
<name>A0A8S1NT71_9CILI</name>
<organism evidence="1 2">
    <name type="scientific">Paramecium sonneborni</name>
    <dbReference type="NCBI Taxonomy" id="65129"/>
    <lineage>
        <taxon>Eukaryota</taxon>
        <taxon>Sar</taxon>
        <taxon>Alveolata</taxon>
        <taxon>Ciliophora</taxon>
        <taxon>Intramacronucleata</taxon>
        <taxon>Oligohymenophorea</taxon>
        <taxon>Peniculida</taxon>
        <taxon>Parameciidae</taxon>
        <taxon>Paramecium</taxon>
    </lineage>
</organism>
<evidence type="ECO:0000313" key="2">
    <source>
        <dbReference type="Proteomes" id="UP000692954"/>
    </source>
</evidence>